<feature type="compositionally biased region" description="Acidic residues" evidence="1">
    <location>
        <begin position="18"/>
        <end position="27"/>
    </location>
</feature>
<dbReference type="GO" id="GO:0006302">
    <property type="term" value="P:double-strand break repair"/>
    <property type="evidence" value="ECO:0007669"/>
    <property type="project" value="InterPro"/>
</dbReference>
<feature type="compositionally biased region" description="Basic residues" evidence="1">
    <location>
        <begin position="96"/>
        <end position="107"/>
    </location>
</feature>
<feature type="region of interest" description="Disordered" evidence="1">
    <location>
        <begin position="1"/>
        <end position="45"/>
    </location>
</feature>
<feature type="domain" description="PBZ-type" evidence="2">
    <location>
        <begin position="73"/>
        <end position="97"/>
    </location>
</feature>
<protein>
    <submittedName>
        <fullName evidence="3">APLF</fullName>
        <ecNumber evidence="3">4.2.99.18</ecNumber>
    </submittedName>
</protein>
<dbReference type="OrthoDB" id="10256774at2759"/>
<feature type="domain" description="PBZ-type" evidence="2">
    <location>
        <begin position="41"/>
        <end position="66"/>
    </location>
</feature>
<name>A0A7R8HCV8_LEPSM</name>
<evidence type="ECO:0000313" key="3">
    <source>
        <dbReference type="EMBL" id="CAF3014597.1"/>
    </source>
</evidence>
<accession>A0A7R8HCV8</accession>
<feature type="compositionally biased region" description="Acidic residues" evidence="1">
    <location>
        <begin position="116"/>
        <end position="136"/>
    </location>
</feature>
<keyword evidence="4" id="KW-1185">Reference proteome</keyword>
<dbReference type="GO" id="GO:0140078">
    <property type="term" value="F:class I DNA-(apurinic or apyrimidinic site) endonuclease activity"/>
    <property type="evidence" value="ECO:0007669"/>
    <property type="project" value="UniProtKB-EC"/>
</dbReference>
<feature type="compositionally biased region" description="Polar residues" evidence="1">
    <location>
        <begin position="33"/>
        <end position="42"/>
    </location>
</feature>
<dbReference type="GO" id="GO:0008408">
    <property type="term" value="F:3'-5' exonuclease activity"/>
    <property type="evidence" value="ECO:0007669"/>
    <property type="project" value="InterPro"/>
</dbReference>
<keyword evidence="3" id="KW-0456">Lyase</keyword>
<proteinExistence type="predicted"/>
<evidence type="ECO:0000313" key="4">
    <source>
        <dbReference type="Proteomes" id="UP000675881"/>
    </source>
</evidence>
<dbReference type="GO" id="GO:0005634">
    <property type="term" value="C:nucleus"/>
    <property type="evidence" value="ECO:0007669"/>
    <property type="project" value="TreeGrafter"/>
</dbReference>
<reference evidence="3" key="1">
    <citation type="submission" date="2021-02" db="EMBL/GenBank/DDBJ databases">
        <authorList>
            <person name="Bekaert M."/>
        </authorList>
    </citation>
    <scope>NUCLEOTIDE SEQUENCE</scope>
    <source>
        <strain evidence="3">IoA-00</strain>
    </source>
</reference>
<dbReference type="GO" id="GO:0035861">
    <property type="term" value="C:site of double-strand break"/>
    <property type="evidence" value="ECO:0007669"/>
    <property type="project" value="TreeGrafter"/>
</dbReference>
<evidence type="ECO:0000256" key="1">
    <source>
        <dbReference type="SAM" id="MobiDB-lite"/>
    </source>
</evidence>
<evidence type="ECO:0000259" key="2">
    <source>
        <dbReference type="Pfam" id="PF10283"/>
    </source>
</evidence>
<gene>
    <name evidence="3" type="ORF">LSAA_14441</name>
</gene>
<organism evidence="3 4">
    <name type="scientific">Lepeophtheirus salmonis</name>
    <name type="common">Salmon louse</name>
    <name type="synonym">Caligus salmonis</name>
    <dbReference type="NCBI Taxonomy" id="72036"/>
    <lineage>
        <taxon>Eukaryota</taxon>
        <taxon>Metazoa</taxon>
        <taxon>Ecdysozoa</taxon>
        <taxon>Arthropoda</taxon>
        <taxon>Crustacea</taxon>
        <taxon>Multicrustacea</taxon>
        <taxon>Hexanauplia</taxon>
        <taxon>Copepoda</taxon>
        <taxon>Siphonostomatoida</taxon>
        <taxon>Caligidae</taxon>
        <taxon>Lepeophtheirus</taxon>
    </lineage>
</organism>
<dbReference type="EMBL" id="HG994587">
    <property type="protein sequence ID" value="CAF3014597.1"/>
    <property type="molecule type" value="Genomic_DNA"/>
</dbReference>
<dbReference type="PANTHER" id="PTHR21315">
    <property type="entry name" value="APRATAXIN AND PNK-LIKE FACTOR-RELATED"/>
    <property type="match status" value="1"/>
</dbReference>
<dbReference type="InterPro" id="IPR039253">
    <property type="entry name" value="APLF"/>
</dbReference>
<dbReference type="PANTHER" id="PTHR21315:SF2">
    <property type="entry name" value="APRATAXIN AND PNK-LIKE FACTOR"/>
    <property type="match status" value="1"/>
</dbReference>
<dbReference type="Proteomes" id="UP000675881">
    <property type="component" value="Chromosome 8"/>
</dbReference>
<dbReference type="Pfam" id="PF10283">
    <property type="entry name" value="zf-CCHH"/>
    <property type="match status" value="2"/>
</dbReference>
<sequence length="136" mass="15560">MTTFPVLITPADFRGSSDEDENNDEDTSSVNSPPTKISSNRPSCAYGTSCYRRNPQHRIDEAHPGDSDFIDVRPECNFGIDCIRKNTRHKMEYQHTRKMRPTRKLKAQFKCPSDSNSDEDLSLSDDDDNEWIPSDD</sequence>
<dbReference type="InterPro" id="IPR019406">
    <property type="entry name" value="APLF_PBZ"/>
</dbReference>
<feature type="region of interest" description="Disordered" evidence="1">
    <location>
        <begin position="93"/>
        <end position="136"/>
    </location>
</feature>
<dbReference type="AlphaFoldDB" id="A0A7R8HCV8"/>
<dbReference type="EC" id="4.2.99.18" evidence="3"/>